<comment type="caution">
    <text evidence="2">The sequence shown here is derived from an EMBL/GenBank/DDBJ whole genome shotgun (WGS) entry which is preliminary data.</text>
</comment>
<dbReference type="Proteomes" id="UP000235392">
    <property type="component" value="Unassembled WGS sequence"/>
</dbReference>
<feature type="chain" id="PRO_5014563078" evidence="1">
    <location>
        <begin position="21"/>
        <end position="86"/>
    </location>
</feature>
<feature type="signal peptide" evidence="1">
    <location>
        <begin position="1"/>
        <end position="20"/>
    </location>
</feature>
<evidence type="ECO:0000313" key="4">
    <source>
        <dbReference type="Proteomes" id="UP000235392"/>
    </source>
</evidence>
<proteinExistence type="predicted"/>
<accession>A0A2N5S268</accession>
<protein>
    <submittedName>
        <fullName evidence="2">Uncharacterized protein</fullName>
    </submittedName>
</protein>
<evidence type="ECO:0000313" key="3">
    <source>
        <dbReference type="EMBL" id="PLW43144.1"/>
    </source>
</evidence>
<name>A0A2N5S268_9BASI</name>
<dbReference type="EMBL" id="PGCI01001140">
    <property type="protein sequence ID" value="PLW07312.1"/>
    <property type="molecule type" value="Genomic_DNA"/>
</dbReference>
<dbReference type="EMBL" id="PGCI01000071">
    <property type="protein sequence ID" value="PLW43144.1"/>
    <property type="molecule type" value="Genomic_DNA"/>
</dbReference>
<sequence length="86" mass="9830">MNYLLIVLAWFGTLISHGLGRIVEEEVQSMETSVVTADKWDTKDEFFQQVLTSYHPDAVIAIDHPDLTMTSVAWNQERKSIIAQFC</sequence>
<evidence type="ECO:0000256" key="1">
    <source>
        <dbReference type="SAM" id="SignalP"/>
    </source>
</evidence>
<gene>
    <name evidence="3" type="ORF">PCASD_08096</name>
    <name evidence="2" type="ORF">PCASD_25132</name>
</gene>
<organism evidence="2 4">
    <name type="scientific">Puccinia coronata f. sp. avenae</name>
    <dbReference type="NCBI Taxonomy" id="200324"/>
    <lineage>
        <taxon>Eukaryota</taxon>
        <taxon>Fungi</taxon>
        <taxon>Dikarya</taxon>
        <taxon>Basidiomycota</taxon>
        <taxon>Pucciniomycotina</taxon>
        <taxon>Pucciniomycetes</taxon>
        <taxon>Pucciniales</taxon>
        <taxon>Pucciniaceae</taxon>
        <taxon>Puccinia</taxon>
    </lineage>
</organism>
<dbReference type="AlphaFoldDB" id="A0A2N5S268"/>
<reference evidence="2 4" key="1">
    <citation type="submission" date="2017-11" db="EMBL/GenBank/DDBJ databases">
        <title>De novo assembly and phasing of dikaryotic genomes from two isolates of Puccinia coronata f. sp. avenae, the causal agent of oat crown rust.</title>
        <authorList>
            <person name="Miller M.E."/>
            <person name="Zhang Y."/>
            <person name="Omidvar V."/>
            <person name="Sperschneider J."/>
            <person name="Schwessinger B."/>
            <person name="Raley C."/>
            <person name="Palmer J.M."/>
            <person name="Garnica D."/>
            <person name="Upadhyaya N."/>
            <person name="Rathjen J."/>
            <person name="Taylor J.M."/>
            <person name="Park R.F."/>
            <person name="Dodds P.N."/>
            <person name="Hirsch C.D."/>
            <person name="Kianian S.F."/>
            <person name="Figueroa M."/>
        </authorList>
    </citation>
    <scope>NUCLEOTIDE SEQUENCE [LARGE SCALE GENOMIC DNA]</scope>
    <source>
        <strain evidence="2">12SD80</strain>
    </source>
</reference>
<evidence type="ECO:0000313" key="2">
    <source>
        <dbReference type="EMBL" id="PLW07312.1"/>
    </source>
</evidence>
<keyword evidence="1" id="KW-0732">Signal</keyword>